<accession>A0A931CCS7</accession>
<dbReference type="RefSeq" id="WP_196419308.1">
    <property type="nucleotide sequence ID" value="NZ_JADQTO010000028.1"/>
</dbReference>
<keyword evidence="2" id="KW-1185">Reference proteome</keyword>
<dbReference type="Proteomes" id="UP000598146">
    <property type="component" value="Unassembled WGS sequence"/>
</dbReference>
<proteinExistence type="predicted"/>
<sequence length="208" mass="23232">MSVSFELPDGAPPDMVAIAEIGAGLQQLASAVDALHRQHLDLRDTVAARLTADPGGGPRKAPDGMPWPLRWSDLDRDAAAQVWAWLIDWVGWLVDRYELAEEIPACWYRHGPLIEELTALAAGWHTAYDDAARGDEPLIWHERLARARVRLRDWDDYTRCRNGEHTDHNLDLRWPADWVETATEAAYADLASRPQPVAAAEQQTGSPS</sequence>
<gene>
    <name evidence="1" type="ORF">I4J89_39395</name>
</gene>
<dbReference type="AlphaFoldDB" id="A0A931CCS7"/>
<evidence type="ECO:0000313" key="2">
    <source>
        <dbReference type="Proteomes" id="UP000598146"/>
    </source>
</evidence>
<evidence type="ECO:0000313" key="1">
    <source>
        <dbReference type="EMBL" id="MBG0567530.1"/>
    </source>
</evidence>
<name>A0A931CCS7_9ACTN</name>
<reference evidence="1" key="1">
    <citation type="submission" date="2020-11" db="EMBL/GenBank/DDBJ databases">
        <title>Isolation and identification of active actinomycetes.</title>
        <authorList>
            <person name="Sun X."/>
        </authorList>
    </citation>
    <scope>NUCLEOTIDE SEQUENCE</scope>
    <source>
        <strain evidence="1">NEAU-A11</strain>
    </source>
</reference>
<comment type="caution">
    <text evidence="1">The sequence shown here is derived from an EMBL/GenBank/DDBJ whole genome shotgun (WGS) entry which is preliminary data.</text>
</comment>
<protein>
    <recommendedName>
        <fullName evidence="3">DUF4913 domain-containing protein</fullName>
    </recommendedName>
</protein>
<evidence type="ECO:0008006" key="3">
    <source>
        <dbReference type="Google" id="ProtNLM"/>
    </source>
</evidence>
<dbReference type="EMBL" id="JADQTO010000028">
    <property type="protein sequence ID" value="MBG0567530.1"/>
    <property type="molecule type" value="Genomic_DNA"/>
</dbReference>
<organism evidence="1 2">
    <name type="scientific">Actinoplanes aureus</name>
    <dbReference type="NCBI Taxonomy" id="2792083"/>
    <lineage>
        <taxon>Bacteria</taxon>
        <taxon>Bacillati</taxon>
        <taxon>Actinomycetota</taxon>
        <taxon>Actinomycetes</taxon>
        <taxon>Micromonosporales</taxon>
        <taxon>Micromonosporaceae</taxon>
        <taxon>Actinoplanes</taxon>
    </lineage>
</organism>